<dbReference type="Proteomes" id="UP000613160">
    <property type="component" value="Unassembled WGS sequence"/>
</dbReference>
<name>A0A916Y062_9HYPH</name>
<evidence type="ECO:0000256" key="1">
    <source>
        <dbReference type="SAM" id="MobiDB-lite"/>
    </source>
</evidence>
<keyword evidence="3" id="KW-1185">Reference proteome</keyword>
<feature type="region of interest" description="Disordered" evidence="1">
    <location>
        <begin position="25"/>
        <end position="47"/>
    </location>
</feature>
<dbReference type="EMBL" id="BMJJ01000007">
    <property type="protein sequence ID" value="GGD24497.1"/>
    <property type="molecule type" value="Genomic_DNA"/>
</dbReference>
<feature type="compositionally biased region" description="Polar residues" evidence="1">
    <location>
        <begin position="36"/>
        <end position="47"/>
    </location>
</feature>
<dbReference type="AlphaFoldDB" id="A0A916Y062"/>
<comment type="caution">
    <text evidence="2">The sequence shown here is derived from an EMBL/GenBank/DDBJ whole genome shotgun (WGS) entry which is preliminary data.</text>
</comment>
<dbReference type="RefSeq" id="WP_188851943.1">
    <property type="nucleotide sequence ID" value="NZ_BMJJ01000007.1"/>
</dbReference>
<organism evidence="2 3">
    <name type="scientific">Aureimonas glaciei</name>
    <dbReference type="NCBI Taxonomy" id="1776957"/>
    <lineage>
        <taxon>Bacteria</taxon>
        <taxon>Pseudomonadati</taxon>
        <taxon>Pseudomonadota</taxon>
        <taxon>Alphaproteobacteria</taxon>
        <taxon>Hyphomicrobiales</taxon>
        <taxon>Aurantimonadaceae</taxon>
        <taxon>Aureimonas</taxon>
    </lineage>
</organism>
<sequence>MPLTNDEIKALLEAVKVLAGALDRQIPAGDTPPPTTSMWPNDWTSIW</sequence>
<protein>
    <submittedName>
        <fullName evidence="2">Uncharacterized protein</fullName>
    </submittedName>
</protein>
<evidence type="ECO:0000313" key="3">
    <source>
        <dbReference type="Proteomes" id="UP000613160"/>
    </source>
</evidence>
<reference evidence="2" key="2">
    <citation type="submission" date="2020-09" db="EMBL/GenBank/DDBJ databases">
        <authorList>
            <person name="Sun Q."/>
            <person name="Zhou Y."/>
        </authorList>
    </citation>
    <scope>NUCLEOTIDE SEQUENCE</scope>
    <source>
        <strain evidence="2">CGMCC 1.15493</strain>
    </source>
</reference>
<reference evidence="2" key="1">
    <citation type="journal article" date="2014" name="Int. J. Syst. Evol. Microbiol.">
        <title>Complete genome sequence of Corynebacterium casei LMG S-19264T (=DSM 44701T), isolated from a smear-ripened cheese.</title>
        <authorList>
            <consortium name="US DOE Joint Genome Institute (JGI-PGF)"/>
            <person name="Walter F."/>
            <person name="Albersmeier A."/>
            <person name="Kalinowski J."/>
            <person name="Ruckert C."/>
        </authorList>
    </citation>
    <scope>NUCLEOTIDE SEQUENCE</scope>
    <source>
        <strain evidence="2">CGMCC 1.15493</strain>
    </source>
</reference>
<accession>A0A916Y062</accession>
<evidence type="ECO:0000313" key="2">
    <source>
        <dbReference type="EMBL" id="GGD24497.1"/>
    </source>
</evidence>
<gene>
    <name evidence="2" type="ORF">GCM10011335_29240</name>
</gene>
<proteinExistence type="predicted"/>